<keyword evidence="3" id="KW-1185">Reference proteome</keyword>
<reference evidence="2" key="1">
    <citation type="journal article" date="2017" name="Nature">
        <title>The sunflower genome provides insights into oil metabolism, flowering and Asterid evolution.</title>
        <authorList>
            <person name="Badouin H."/>
            <person name="Gouzy J."/>
            <person name="Grassa C.J."/>
            <person name="Murat F."/>
            <person name="Staton S.E."/>
            <person name="Cottret L."/>
            <person name="Lelandais-Briere C."/>
            <person name="Owens G.L."/>
            <person name="Carrere S."/>
            <person name="Mayjonade B."/>
            <person name="Legrand L."/>
            <person name="Gill N."/>
            <person name="Kane N.C."/>
            <person name="Bowers J.E."/>
            <person name="Hubner S."/>
            <person name="Bellec A."/>
            <person name="Berard A."/>
            <person name="Berges H."/>
            <person name="Blanchet N."/>
            <person name="Boniface M.C."/>
            <person name="Brunel D."/>
            <person name="Catrice O."/>
            <person name="Chaidir N."/>
            <person name="Claudel C."/>
            <person name="Donnadieu C."/>
            <person name="Faraut T."/>
            <person name="Fievet G."/>
            <person name="Helmstetter N."/>
            <person name="King M."/>
            <person name="Knapp S.J."/>
            <person name="Lai Z."/>
            <person name="Le Paslier M.C."/>
            <person name="Lippi Y."/>
            <person name="Lorenzon L."/>
            <person name="Mandel J.R."/>
            <person name="Marage G."/>
            <person name="Marchand G."/>
            <person name="Marquand E."/>
            <person name="Bret-Mestries E."/>
            <person name="Morien E."/>
            <person name="Nambeesan S."/>
            <person name="Nguyen T."/>
            <person name="Pegot-Espagnet P."/>
            <person name="Pouilly N."/>
            <person name="Raftis F."/>
            <person name="Sallet E."/>
            <person name="Schiex T."/>
            <person name="Thomas J."/>
            <person name="Vandecasteele C."/>
            <person name="Vares D."/>
            <person name="Vear F."/>
            <person name="Vautrin S."/>
            <person name="Crespi M."/>
            <person name="Mangin B."/>
            <person name="Burke J.M."/>
            <person name="Salse J."/>
            <person name="Munos S."/>
            <person name="Vincourt P."/>
            <person name="Rieseberg L.H."/>
            <person name="Langlade N.B."/>
        </authorList>
    </citation>
    <scope>NUCLEOTIDE SEQUENCE</scope>
    <source>
        <tissue evidence="2">Leaves</tissue>
    </source>
</reference>
<reference evidence="2" key="2">
    <citation type="submission" date="2020-06" db="EMBL/GenBank/DDBJ databases">
        <title>Helianthus annuus Genome sequencing and assembly Release 2.</title>
        <authorList>
            <person name="Gouzy J."/>
            <person name="Langlade N."/>
            <person name="Munos S."/>
        </authorList>
    </citation>
    <scope>NUCLEOTIDE SEQUENCE</scope>
    <source>
        <tissue evidence="2">Leaves</tissue>
    </source>
</reference>
<evidence type="ECO:0000313" key="2">
    <source>
        <dbReference type="EMBL" id="KAF5760454.1"/>
    </source>
</evidence>
<dbReference type="Gramene" id="mRNA:HanXRQr2_Chr16g0753681">
    <property type="protein sequence ID" value="mRNA:HanXRQr2_Chr16g0753681"/>
    <property type="gene ID" value="HanXRQr2_Chr16g0753681"/>
</dbReference>
<feature type="region of interest" description="Disordered" evidence="1">
    <location>
        <begin position="110"/>
        <end position="129"/>
    </location>
</feature>
<gene>
    <name evidence="2" type="ORF">HanXRQr2_Chr16g0753681</name>
</gene>
<dbReference type="Proteomes" id="UP000215914">
    <property type="component" value="Unassembled WGS sequence"/>
</dbReference>
<proteinExistence type="predicted"/>
<dbReference type="EMBL" id="MNCJ02000331">
    <property type="protein sequence ID" value="KAF5760454.1"/>
    <property type="molecule type" value="Genomic_DNA"/>
</dbReference>
<protein>
    <submittedName>
        <fullName evidence="2">Uncharacterized protein</fullName>
    </submittedName>
</protein>
<organism evidence="2 3">
    <name type="scientific">Helianthus annuus</name>
    <name type="common">Common sunflower</name>
    <dbReference type="NCBI Taxonomy" id="4232"/>
    <lineage>
        <taxon>Eukaryota</taxon>
        <taxon>Viridiplantae</taxon>
        <taxon>Streptophyta</taxon>
        <taxon>Embryophyta</taxon>
        <taxon>Tracheophyta</taxon>
        <taxon>Spermatophyta</taxon>
        <taxon>Magnoliopsida</taxon>
        <taxon>eudicotyledons</taxon>
        <taxon>Gunneridae</taxon>
        <taxon>Pentapetalae</taxon>
        <taxon>asterids</taxon>
        <taxon>campanulids</taxon>
        <taxon>Asterales</taxon>
        <taxon>Asteraceae</taxon>
        <taxon>Asteroideae</taxon>
        <taxon>Heliantheae alliance</taxon>
        <taxon>Heliantheae</taxon>
        <taxon>Helianthus</taxon>
    </lineage>
</organism>
<accession>A0A9K3DS59</accession>
<comment type="caution">
    <text evidence="2">The sequence shown here is derived from an EMBL/GenBank/DDBJ whole genome shotgun (WGS) entry which is preliminary data.</text>
</comment>
<evidence type="ECO:0000313" key="3">
    <source>
        <dbReference type="Proteomes" id="UP000215914"/>
    </source>
</evidence>
<feature type="compositionally biased region" description="Basic and acidic residues" evidence="1">
    <location>
        <begin position="110"/>
        <end position="121"/>
    </location>
</feature>
<name>A0A9K3DS59_HELAN</name>
<evidence type="ECO:0000256" key="1">
    <source>
        <dbReference type="SAM" id="MobiDB-lite"/>
    </source>
</evidence>
<dbReference type="AlphaFoldDB" id="A0A9K3DS59"/>
<sequence length="129" mass="14164">MRDHGIGHIVGTVLDAPENATAVNELKERAREAGFKAGYNECLSNVNPFYQSKFTDERSGFHGIDTEALYVAVVNAYNNLSLSAIEDIEKCLEAEDYVDCLWLLYERPEKEEAAGGAKEDAGTSGTIED</sequence>